<name>A0AAW2BDD9_9ROSI</name>
<dbReference type="PANTHER" id="PTHR47926">
    <property type="entry name" value="PENTATRICOPEPTIDE REPEAT-CONTAINING PROTEIN"/>
    <property type="match status" value="1"/>
</dbReference>
<dbReference type="Pfam" id="PF14432">
    <property type="entry name" value="DYW_deaminase"/>
    <property type="match status" value="1"/>
</dbReference>
<proteinExistence type="inferred from homology"/>
<protein>
    <recommendedName>
        <fullName evidence="8">DYW domain-containing protein</fullName>
    </recommendedName>
</protein>
<dbReference type="GO" id="GO:0008270">
    <property type="term" value="F:zinc ion binding"/>
    <property type="evidence" value="ECO:0007669"/>
    <property type="project" value="InterPro"/>
</dbReference>
<feature type="repeat" description="PPR" evidence="7">
    <location>
        <begin position="361"/>
        <end position="395"/>
    </location>
</feature>
<dbReference type="Pfam" id="PF20431">
    <property type="entry name" value="E_motif"/>
    <property type="match status" value="1"/>
</dbReference>
<feature type="repeat" description="PPR" evidence="7">
    <location>
        <begin position="663"/>
        <end position="697"/>
    </location>
</feature>
<evidence type="ECO:0000259" key="8">
    <source>
        <dbReference type="Pfam" id="PF14432"/>
    </source>
</evidence>
<keyword evidence="10" id="KW-1185">Reference proteome</keyword>
<evidence type="ECO:0000256" key="5">
    <source>
        <dbReference type="ARBA" id="ARBA00022737"/>
    </source>
</evidence>
<keyword evidence="5" id="KW-0677">Repeat</keyword>
<evidence type="ECO:0000256" key="2">
    <source>
        <dbReference type="ARBA" id="ARBA00006643"/>
    </source>
</evidence>
<evidence type="ECO:0000313" key="9">
    <source>
        <dbReference type="EMBL" id="KAK9982979.1"/>
    </source>
</evidence>
<dbReference type="FunFam" id="1.25.40.10:FF:000366">
    <property type="entry name" value="Pentatricopeptide (PPR) repeat-containing protein"/>
    <property type="match status" value="1"/>
</dbReference>
<feature type="repeat" description="PPR" evidence="7">
    <location>
        <begin position="158"/>
        <end position="192"/>
    </location>
</feature>
<dbReference type="InterPro" id="IPR046849">
    <property type="entry name" value="E2_motif"/>
</dbReference>
<dbReference type="FunFam" id="1.25.40.10:FF:000144">
    <property type="entry name" value="Pentatricopeptide repeat-containing protein, mitochondrial"/>
    <property type="match status" value="1"/>
</dbReference>
<feature type="repeat" description="PPR" evidence="7">
    <location>
        <begin position="330"/>
        <end position="360"/>
    </location>
</feature>
<gene>
    <name evidence="9" type="ORF">SO802_032504</name>
</gene>
<dbReference type="Proteomes" id="UP001459277">
    <property type="component" value="Unassembled WGS sequence"/>
</dbReference>
<dbReference type="InterPro" id="IPR046848">
    <property type="entry name" value="E_motif"/>
</dbReference>
<dbReference type="AlphaFoldDB" id="A0AAW2BDD9"/>
<evidence type="ECO:0000256" key="3">
    <source>
        <dbReference type="ARBA" id="ARBA00022528"/>
    </source>
</evidence>
<keyword evidence="4" id="KW-0934">Plastid</keyword>
<dbReference type="Pfam" id="PF20430">
    <property type="entry name" value="Eplus_motif"/>
    <property type="match status" value="1"/>
</dbReference>
<dbReference type="InterPro" id="IPR011990">
    <property type="entry name" value="TPR-like_helical_dom_sf"/>
</dbReference>
<dbReference type="FunFam" id="1.25.40.10:FF:000341">
    <property type="entry name" value="Pentatricopeptide repeat-containing protein chloroplastic"/>
    <property type="match status" value="1"/>
</dbReference>
<feature type="repeat" description="PPR" evidence="7">
    <location>
        <begin position="562"/>
        <end position="596"/>
    </location>
</feature>
<evidence type="ECO:0000313" key="10">
    <source>
        <dbReference type="Proteomes" id="UP001459277"/>
    </source>
</evidence>
<dbReference type="GO" id="GO:0009451">
    <property type="term" value="P:RNA modification"/>
    <property type="evidence" value="ECO:0007669"/>
    <property type="project" value="InterPro"/>
</dbReference>
<dbReference type="InterPro" id="IPR046960">
    <property type="entry name" value="PPR_At4g14850-like_plant"/>
</dbReference>
<dbReference type="Pfam" id="PF13041">
    <property type="entry name" value="PPR_2"/>
    <property type="match status" value="5"/>
</dbReference>
<keyword evidence="3" id="KW-0150">Chloroplast</keyword>
<feature type="repeat" description="PPR" evidence="7">
    <location>
        <begin position="462"/>
        <end position="496"/>
    </location>
</feature>
<dbReference type="InterPro" id="IPR032867">
    <property type="entry name" value="DYW_dom"/>
</dbReference>
<dbReference type="GO" id="GO:0003723">
    <property type="term" value="F:RNA binding"/>
    <property type="evidence" value="ECO:0007669"/>
    <property type="project" value="InterPro"/>
</dbReference>
<evidence type="ECO:0000256" key="4">
    <source>
        <dbReference type="ARBA" id="ARBA00022640"/>
    </source>
</evidence>
<dbReference type="InterPro" id="IPR002885">
    <property type="entry name" value="PPR_rpt"/>
</dbReference>
<dbReference type="PROSITE" id="PS51375">
    <property type="entry name" value="PPR"/>
    <property type="match status" value="7"/>
</dbReference>
<dbReference type="EMBL" id="JAZDWU010000012">
    <property type="protein sequence ID" value="KAK9982979.1"/>
    <property type="molecule type" value="Genomic_DNA"/>
</dbReference>
<dbReference type="NCBIfam" id="TIGR00756">
    <property type="entry name" value="PPR"/>
    <property type="match status" value="6"/>
</dbReference>
<accession>A0AAW2BDD9</accession>
<dbReference type="Pfam" id="PF01535">
    <property type="entry name" value="PPR"/>
    <property type="match status" value="4"/>
</dbReference>
<comment type="caution">
    <text evidence="9">The sequence shown here is derived from an EMBL/GenBank/DDBJ whole genome shotgun (WGS) entry which is preliminary data.</text>
</comment>
<organism evidence="9 10">
    <name type="scientific">Lithocarpus litseifolius</name>
    <dbReference type="NCBI Taxonomy" id="425828"/>
    <lineage>
        <taxon>Eukaryota</taxon>
        <taxon>Viridiplantae</taxon>
        <taxon>Streptophyta</taxon>
        <taxon>Embryophyta</taxon>
        <taxon>Tracheophyta</taxon>
        <taxon>Spermatophyta</taxon>
        <taxon>Magnoliopsida</taxon>
        <taxon>eudicotyledons</taxon>
        <taxon>Gunneridae</taxon>
        <taxon>Pentapetalae</taxon>
        <taxon>rosids</taxon>
        <taxon>fabids</taxon>
        <taxon>Fagales</taxon>
        <taxon>Fagaceae</taxon>
        <taxon>Lithocarpus</taxon>
    </lineage>
</organism>
<dbReference type="PANTHER" id="PTHR47926:SF377">
    <property type="entry name" value="OS04G0469400 PROTEIN"/>
    <property type="match status" value="1"/>
</dbReference>
<reference evidence="9 10" key="1">
    <citation type="submission" date="2024-01" db="EMBL/GenBank/DDBJ databases">
        <title>A telomere-to-telomere, gap-free genome of sweet tea (Lithocarpus litseifolius).</title>
        <authorList>
            <person name="Zhou J."/>
        </authorList>
    </citation>
    <scope>NUCLEOTIDE SEQUENCE [LARGE SCALE GENOMIC DNA]</scope>
    <source>
        <strain evidence="9">Zhou-2022a</strain>
        <tissue evidence="9">Leaf</tissue>
    </source>
</reference>
<evidence type="ECO:0000256" key="1">
    <source>
        <dbReference type="ARBA" id="ARBA00004229"/>
    </source>
</evidence>
<evidence type="ECO:0000256" key="6">
    <source>
        <dbReference type="ARBA" id="ARBA00022946"/>
    </source>
</evidence>
<feature type="repeat" description="PPR" evidence="7">
    <location>
        <begin position="260"/>
        <end position="294"/>
    </location>
</feature>
<comment type="subcellular location">
    <subcellularLocation>
        <location evidence="1">Plastid</location>
        <location evidence="1">Chloroplast</location>
    </subcellularLocation>
</comment>
<dbReference type="FunFam" id="1.25.40.10:FF:000395">
    <property type="entry name" value="Pentatricopeptide repeat-containing protein chloroplastic"/>
    <property type="match status" value="1"/>
</dbReference>
<dbReference type="FunFam" id="1.25.40.10:FF:000073">
    <property type="entry name" value="Pentatricopeptide repeat-containing protein chloroplastic"/>
    <property type="match status" value="1"/>
</dbReference>
<comment type="similarity">
    <text evidence="2">Belongs to the PPR family. PCMP-H subfamily.</text>
</comment>
<dbReference type="FunFam" id="1.25.40.10:FF:000725">
    <property type="entry name" value="Pentatricopeptide repeat-containing protein At3g63370, chloroplastic"/>
    <property type="match status" value="1"/>
</dbReference>
<feature type="domain" description="DYW" evidence="8">
    <location>
        <begin position="879"/>
        <end position="971"/>
    </location>
</feature>
<keyword evidence="6" id="KW-0809">Transit peptide</keyword>
<evidence type="ECO:0000256" key="7">
    <source>
        <dbReference type="PROSITE-ProRule" id="PRU00708"/>
    </source>
</evidence>
<sequence>MCLRYCRLSCTYSSIMIASIPHCHFTTSSTLLNHPILKKTHLNPPHKIHQFSQKPIKTPSLKEVGKQASLKEAYQILTRLFPDQNPHQFCPEEAYSSVLELCANKKALSLGKQVHAHMMKSCAVCDSVFLSTRLVFMYGKCGSILSAEKVFDKMPHRTIFTWNAVIGAYVSNGEPLGAISLYREMRVLGVPLDSCTFPCLLKACGALNNLHCGAEIHGLAIKCGYDSIIFVVNSIVAMYAKCSNLDGARQLFDGMTEKEDIVSWNSIISALAANGQSVEALGHFGDMQKLGLALNTYTFAAALQACEDSFFVKLGMEIHAAVLKASHDVDVYVANALIAMYARCGKMDEAARIFYKMDDQDYISWNTLLSGFVQNGLYEESLKFFYEMQDAGRKPDQVSVLNVISASGRLGNLLNGMELHAYAIRNGFDSDLQVGNTLIDMYAKCSNINYMGRAFDRMADKDFISWTTIIAGYAQSKAYSRALELFLKVQIEGMDVDEMMIASILLACGGSNNISYVKEIHGYILRRGLSDLALHNSIIDVYGECKNKDYAKRMFESIEFKDVVSWTSMMTCYLHNGLPNEALELVYFMKETSVKPDSIALMSLLSAAASLSALKKGKEIHGFLIRKGFIIEESLANSLVDMYARCGVLENSYKLFNCISHKSLTLWTSMINANGMHGRGKAAVDLFNQMKVENIVPDHITFLALLYACSHSGFIDEGRRFLEVMQCEYHLEPWPEHYACLVDLLGRANRLEEAYQFVKTMQIQPASEVWCALLGSCRVHSNKELGQIAAQKLLELGPENPGNYVLVSNVFAASGRWKDVEEVRMRMKRSGLKKNPGCSWVEVDNKVHTFVARDKSHPQSDEIYHKLAQITETLESKGGYVAQTKYVLHNVEEEQKIQMLYGHSERLAIAFGLLGTPNGTPIRVTKNLRVCGDCHTFCKLVSKVFERELVVRDANRFHHFGNGVCSCSDYW</sequence>
<dbReference type="Gene3D" id="1.25.40.10">
    <property type="entry name" value="Tetratricopeptide repeat domain"/>
    <property type="match status" value="6"/>
</dbReference>
<dbReference type="GO" id="GO:0009507">
    <property type="term" value="C:chloroplast"/>
    <property type="evidence" value="ECO:0007669"/>
    <property type="project" value="UniProtKB-SubCell"/>
</dbReference>